<dbReference type="GO" id="GO:0003677">
    <property type="term" value="F:DNA binding"/>
    <property type="evidence" value="ECO:0007669"/>
    <property type="project" value="InterPro"/>
</dbReference>
<gene>
    <name evidence="2" type="ORF">C1H87_04015</name>
</gene>
<name>A0A2K9PLH6_9FLAO</name>
<dbReference type="KEGG" id="fek:C1H87_04015"/>
<dbReference type="AlphaFoldDB" id="A0A2K9PLH6"/>
<reference evidence="2 3" key="1">
    <citation type="submission" date="2018-01" db="EMBL/GenBank/DDBJ databases">
        <title>Complete genome sequence of Flavivirga eckloniae ECD14 isolated from seaweed Ecklonia cava.</title>
        <authorList>
            <person name="Lee J.H."/>
            <person name="Baik K.S."/>
            <person name="Seong C.N."/>
        </authorList>
    </citation>
    <scope>NUCLEOTIDE SEQUENCE [LARGE SCALE GENOMIC DNA]</scope>
    <source>
        <strain evidence="2 3">ECD14</strain>
    </source>
</reference>
<evidence type="ECO:0000313" key="2">
    <source>
        <dbReference type="EMBL" id="AUP77921.1"/>
    </source>
</evidence>
<dbReference type="OrthoDB" id="2168082at2"/>
<dbReference type="Pfam" id="PF04397">
    <property type="entry name" value="LytTR"/>
    <property type="match status" value="1"/>
</dbReference>
<evidence type="ECO:0000259" key="1">
    <source>
        <dbReference type="PROSITE" id="PS50930"/>
    </source>
</evidence>
<accession>A0A2K9PLH6</accession>
<dbReference type="Proteomes" id="UP000235826">
    <property type="component" value="Chromosome"/>
</dbReference>
<dbReference type="Gene3D" id="2.40.50.1020">
    <property type="entry name" value="LytTr DNA-binding domain"/>
    <property type="match status" value="1"/>
</dbReference>
<protein>
    <recommendedName>
        <fullName evidence="1">HTH LytTR-type domain-containing protein</fullName>
    </recommendedName>
</protein>
<dbReference type="EMBL" id="CP025791">
    <property type="protein sequence ID" value="AUP77921.1"/>
    <property type="molecule type" value="Genomic_DNA"/>
</dbReference>
<dbReference type="InterPro" id="IPR007492">
    <property type="entry name" value="LytTR_DNA-bd_dom"/>
</dbReference>
<evidence type="ECO:0000313" key="3">
    <source>
        <dbReference type="Proteomes" id="UP000235826"/>
    </source>
</evidence>
<organism evidence="2 3">
    <name type="scientific">Flavivirga eckloniae</name>
    <dbReference type="NCBI Taxonomy" id="1803846"/>
    <lineage>
        <taxon>Bacteria</taxon>
        <taxon>Pseudomonadati</taxon>
        <taxon>Bacteroidota</taxon>
        <taxon>Flavobacteriia</taxon>
        <taxon>Flavobacteriales</taxon>
        <taxon>Flavobacteriaceae</taxon>
        <taxon>Flavivirga</taxon>
    </lineage>
</organism>
<sequence length="56" mass="6870">MLIEQSNFYRPHRSYIINIQHIKQYIKKDGNYILMKNNVSVPITREKRKEFLALIY</sequence>
<proteinExistence type="predicted"/>
<dbReference type="RefSeq" id="WP_102754580.1">
    <property type="nucleotide sequence ID" value="NZ_CP025791.1"/>
</dbReference>
<keyword evidence="3" id="KW-1185">Reference proteome</keyword>
<feature type="domain" description="HTH LytTR-type" evidence="1">
    <location>
        <begin position="1"/>
        <end position="56"/>
    </location>
</feature>
<dbReference type="PROSITE" id="PS50930">
    <property type="entry name" value="HTH_LYTTR"/>
    <property type="match status" value="1"/>
</dbReference>